<keyword evidence="7 11" id="KW-1133">Transmembrane helix</keyword>
<accession>A0A5C1DMF3</accession>
<sequence>MHQHHGFTLLELMMVIAILAITVAFAVPAYQNTIAMESIQAESSNLYTDILYARSEAIKQGRFVLVCQSSNGAACDAAGSGADWKVGWIVTSGNSCANGTGGTVLRKQASFSSTDTAAYTNLAATPAAGTTPFCFNRMGYAPSANTGKVVVRSVSNASATPYCVVVEAYGHPAILRGGQTSQAGTACP</sequence>
<dbReference type="InterPro" id="IPR045584">
    <property type="entry name" value="Pilin-like"/>
</dbReference>
<keyword evidence="14" id="KW-1185">Reference proteome</keyword>
<keyword evidence="8 11" id="KW-0472">Membrane</keyword>
<feature type="transmembrane region" description="Helical" evidence="11">
    <location>
        <begin position="12"/>
        <end position="30"/>
    </location>
</feature>
<dbReference type="GO" id="GO:0015628">
    <property type="term" value="P:protein secretion by the type II secretion system"/>
    <property type="evidence" value="ECO:0007669"/>
    <property type="project" value="InterPro"/>
</dbReference>
<dbReference type="EMBL" id="CP043473">
    <property type="protein sequence ID" value="QEL57861.1"/>
    <property type="molecule type" value="Genomic_DNA"/>
</dbReference>
<keyword evidence="3" id="KW-1003">Cell membrane</keyword>
<evidence type="ECO:0000256" key="3">
    <source>
        <dbReference type="ARBA" id="ARBA00022475"/>
    </source>
</evidence>
<organism evidence="13 14">
    <name type="scientific">Chromobacterium paludis</name>
    <dbReference type="NCBI Taxonomy" id="2605945"/>
    <lineage>
        <taxon>Bacteria</taxon>
        <taxon>Pseudomonadati</taxon>
        <taxon>Pseudomonadota</taxon>
        <taxon>Betaproteobacteria</taxon>
        <taxon>Neisseriales</taxon>
        <taxon>Chromobacteriaceae</taxon>
        <taxon>Chromobacterium</taxon>
    </lineage>
</organism>
<keyword evidence="6 11" id="KW-0812">Transmembrane</keyword>
<evidence type="ECO:0000256" key="2">
    <source>
        <dbReference type="ARBA" id="ARBA00021549"/>
    </source>
</evidence>
<evidence type="ECO:0000313" key="13">
    <source>
        <dbReference type="EMBL" id="QEL57861.1"/>
    </source>
</evidence>
<evidence type="ECO:0000256" key="11">
    <source>
        <dbReference type="SAM" id="Phobius"/>
    </source>
</evidence>
<dbReference type="Proteomes" id="UP000322079">
    <property type="component" value="Chromosome"/>
</dbReference>
<comment type="subcellular location">
    <subcellularLocation>
        <location evidence="1">Cell inner membrane</location>
        <topology evidence="1">Single-pass membrane protein</topology>
    </subcellularLocation>
</comment>
<name>A0A5C1DMF3_9NEIS</name>
<dbReference type="PROSITE" id="PS00409">
    <property type="entry name" value="PROKAR_NTER_METHYL"/>
    <property type="match status" value="1"/>
</dbReference>
<feature type="domain" description="General secretion pathway GspH" evidence="12">
    <location>
        <begin position="44"/>
        <end position="168"/>
    </location>
</feature>
<evidence type="ECO:0000256" key="1">
    <source>
        <dbReference type="ARBA" id="ARBA00004377"/>
    </source>
</evidence>
<dbReference type="GO" id="GO:0005886">
    <property type="term" value="C:plasma membrane"/>
    <property type="evidence" value="ECO:0007669"/>
    <property type="project" value="UniProtKB-SubCell"/>
</dbReference>
<comment type="similarity">
    <text evidence="9">Belongs to the GSP H family.</text>
</comment>
<keyword evidence="5" id="KW-0997">Cell inner membrane</keyword>
<reference evidence="13 14" key="1">
    <citation type="submission" date="2019-08" db="EMBL/GenBank/DDBJ databases">
        <title>Chromobacterium paludis, a novel bacterium isolated from a Maryland marsh pond.</title>
        <authorList>
            <person name="Blackburn M.B."/>
            <person name="Gundersen-Rindal D.E."/>
        </authorList>
    </citation>
    <scope>NUCLEOTIDE SEQUENCE [LARGE SCALE GENOMIC DNA]</scope>
    <source>
        <strain evidence="14">IIBBL 257-1</strain>
    </source>
</reference>
<evidence type="ECO:0000313" key="14">
    <source>
        <dbReference type="Proteomes" id="UP000322079"/>
    </source>
</evidence>
<dbReference type="KEGG" id="chrm:FYK34_09900"/>
<protein>
    <recommendedName>
        <fullName evidence="2">Type II secretion system protein H</fullName>
    </recommendedName>
    <alternativeName>
        <fullName evidence="10">General secretion pathway protein H</fullName>
    </alternativeName>
</protein>
<evidence type="ECO:0000256" key="5">
    <source>
        <dbReference type="ARBA" id="ARBA00022519"/>
    </source>
</evidence>
<evidence type="ECO:0000256" key="9">
    <source>
        <dbReference type="ARBA" id="ARBA00025772"/>
    </source>
</evidence>
<evidence type="ECO:0000256" key="7">
    <source>
        <dbReference type="ARBA" id="ARBA00022989"/>
    </source>
</evidence>
<dbReference type="GO" id="GO:0015627">
    <property type="term" value="C:type II protein secretion system complex"/>
    <property type="evidence" value="ECO:0007669"/>
    <property type="project" value="InterPro"/>
</dbReference>
<dbReference type="Gene3D" id="3.55.40.10">
    <property type="entry name" value="minor pseudopilin epsh domain"/>
    <property type="match status" value="1"/>
</dbReference>
<dbReference type="Pfam" id="PF12019">
    <property type="entry name" value="GspH"/>
    <property type="match status" value="1"/>
</dbReference>
<gene>
    <name evidence="13" type="ORF">FYK34_09900</name>
</gene>
<dbReference type="InterPro" id="IPR012902">
    <property type="entry name" value="N_methyl_site"/>
</dbReference>
<dbReference type="AlphaFoldDB" id="A0A5C1DMF3"/>
<proteinExistence type="inferred from homology"/>
<evidence type="ECO:0000256" key="4">
    <source>
        <dbReference type="ARBA" id="ARBA00022481"/>
    </source>
</evidence>
<dbReference type="RefSeq" id="WP_149299897.1">
    <property type="nucleotide sequence ID" value="NZ_CP043473.1"/>
</dbReference>
<evidence type="ECO:0000259" key="12">
    <source>
        <dbReference type="Pfam" id="PF12019"/>
    </source>
</evidence>
<dbReference type="Pfam" id="PF07963">
    <property type="entry name" value="N_methyl"/>
    <property type="match status" value="1"/>
</dbReference>
<keyword evidence="4" id="KW-0488">Methylation</keyword>
<evidence type="ECO:0000256" key="6">
    <source>
        <dbReference type="ARBA" id="ARBA00022692"/>
    </source>
</evidence>
<evidence type="ECO:0000256" key="10">
    <source>
        <dbReference type="ARBA" id="ARBA00030775"/>
    </source>
</evidence>
<dbReference type="InterPro" id="IPR022346">
    <property type="entry name" value="T2SS_GspH"/>
</dbReference>
<dbReference type="NCBIfam" id="TIGR02532">
    <property type="entry name" value="IV_pilin_GFxxxE"/>
    <property type="match status" value="1"/>
</dbReference>
<evidence type="ECO:0000256" key="8">
    <source>
        <dbReference type="ARBA" id="ARBA00023136"/>
    </source>
</evidence>
<dbReference type="SUPFAM" id="SSF54523">
    <property type="entry name" value="Pili subunits"/>
    <property type="match status" value="1"/>
</dbReference>